<dbReference type="Proteomes" id="UP000007798">
    <property type="component" value="Unassembled WGS sequence"/>
</dbReference>
<dbReference type="PANTHER" id="PTHR23048">
    <property type="entry name" value="MYOSIN LIGHT CHAIN 1, 3"/>
    <property type="match status" value="1"/>
</dbReference>
<dbReference type="EMBL" id="CH963849">
    <property type="protein sequence ID" value="EDW74548.1"/>
    <property type="molecule type" value="Genomic_DNA"/>
</dbReference>
<dbReference type="Pfam" id="PF13499">
    <property type="entry name" value="EF-hand_7"/>
    <property type="match status" value="2"/>
</dbReference>
<dbReference type="PANTHER" id="PTHR23048:SF0">
    <property type="entry name" value="CALMODULIN LIKE 3"/>
    <property type="match status" value="1"/>
</dbReference>
<dbReference type="SUPFAM" id="SSF47473">
    <property type="entry name" value="EF-hand"/>
    <property type="match status" value="1"/>
</dbReference>
<dbReference type="OMA" id="FDEMFRE"/>
<dbReference type="PROSITE" id="PS50222">
    <property type="entry name" value="EF_HAND_2"/>
    <property type="match status" value="4"/>
</dbReference>
<dbReference type="SMR" id="B4MR09"/>
<dbReference type="eggNOG" id="KOG0027">
    <property type="taxonomic scope" value="Eukaryota"/>
</dbReference>
<dbReference type="SMART" id="SM00054">
    <property type="entry name" value="EFh"/>
    <property type="match status" value="4"/>
</dbReference>
<dbReference type="InParanoid" id="B4MR09"/>
<dbReference type="PhylomeDB" id="B4MR09"/>
<organism evidence="5">
    <name type="scientific">Drosophila willistoni</name>
    <name type="common">Fruit fly</name>
    <dbReference type="NCBI Taxonomy" id="7260"/>
    <lineage>
        <taxon>Eukaryota</taxon>
        <taxon>Metazoa</taxon>
        <taxon>Ecdysozoa</taxon>
        <taxon>Arthropoda</taxon>
        <taxon>Hexapoda</taxon>
        <taxon>Insecta</taxon>
        <taxon>Pterygota</taxon>
        <taxon>Neoptera</taxon>
        <taxon>Endopterygota</taxon>
        <taxon>Diptera</taxon>
        <taxon>Brachycera</taxon>
        <taxon>Muscomorpha</taxon>
        <taxon>Ephydroidea</taxon>
        <taxon>Drosophilidae</taxon>
        <taxon>Drosophila</taxon>
        <taxon>Sophophora</taxon>
    </lineage>
</organism>
<evidence type="ECO:0000313" key="4">
    <source>
        <dbReference type="EMBL" id="EDW74548.1"/>
    </source>
</evidence>
<dbReference type="HOGENOM" id="CLU_061288_2_0_1"/>
<keyword evidence="1" id="KW-0677">Repeat</keyword>
<dbReference type="PROSITE" id="PS00018">
    <property type="entry name" value="EF_HAND_1"/>
    <property type="match status" value="4"/>
</dbReference>
<feature type="domain" description="EF-hand" evidence="3">
    <location>
        <begin position="7"/>
        <end position="42"/>
    </location>
</feature>
<sequence>MAELTEEQVKEIYDAFKLFDVDHTGNITAVEMGNVMRSIGQLPTEAELYDLIDTVDLDGDGEVDFQEFLHMMAMRFQNLYDDNILMEAFKVFDRDEDGVITQPDLKIVMTNLGEKFTEQEFQDMFREVDTDNNGVITFEEFLDAVKH</sequence>
<dbReference type="InterPro" id="IPR050230">
    <property type="entry name" value="CALM/Myosin/TropC-like"/>
</dbReference>
<feature type="domain" description="EF-hand" evidence="3">
    <location>
        <begin position="116"/>
        <end position="147"/>
    </location>
</feature>
<feature type="domain" description="EF-hand" evidence="3">
    <location>
        <begin position="43"/>
        <end position="78"/>
    </location>
</feature>
<keyword evidence="2" id="KW-0106">Calcium</keyword>
<reference evidence="4 5" key="1">
    <citation type="journal article" date="2007" name="Nature">
        <title>Evolution of genes and genomes on the Drosophila phylogeny.</title>
        <authorList>
            <consortium name="Drosophila 12 Genomes Consortium"/>
            <person name="Clark A.G."/>
            <person name="Eisen M.B."/>
            <person name="Smith D.R."/>
            <person name="Bergman C.M."/>
            <person name="Oliver B."/>
            <person name="Markow T.A."/>
            <person name="Kaufman T.C."/>
            <person name="Kellis M."/>
            <person name="Gelbart W."/>
            <person name="Iyer V.N."/>
            <person name="Pollard D.A."/>
            <person name="Sackton T.B."/>
            <person name="Larracuente A.M."/>
            <person name="Singh N.D."/>
            <person name="Abad J.P."/>
            <person name="Abt D.N."/>
            <person name="Adryan B."/>
            <person name="Aguade M."/>
            <person name="Akashi H."/>
            <person name="Anderson W.W."/>
            <person name="Aquadro C.F."/>
            <person name="Ardell D.H."/>
            <person name="Arguello R."/>
            <person name="Artieri C.G."/>
            <person name="Barbash D.A."/>
            <person name="Barker D."/>
            <person name="Barsanti P."/>
            <person name="Batterham P."/>
            <person name="Batzoglou S."/>
            <person name="Begun D."/>
            <person name="Bhutkar A."/>
            <person name="Blanco E."/>
            <person name="Bosak S.A."/>
            <person name="Bradley R.K."/>
            <person name="Brand A.D."/>
            <person name="Brent M.R."/>
            <person name="Brooks A.N."/>
            <person name="Brown R.H."/>
            <person name="Butlin R.K."/>
            <person name="Caggese C."/>
            <person name="Calvi B.R."/>
            <person name="Bernardo de Carvalho A."/>
            <person name="Caspi A."/>
            <person name="Castrezana S."/>
            <person name="Celniker S.E."/>
            <person name="Chang J.L."/>
            <person name="Chapple C."/>
            <person name="Chatterji S."/>
            <person name="Chinwalla A."/>
            <person name="Civetta A."/>
            <person name="Clifton S.W."/>
            <person name="Comeron J.M."/>
            <person name="Costello J.C."/>
            <person name="Coyne J.A."/>
            <person name="Daub J."/>
            <person name="David R.G."/>
            <person name="Delcher A.L."/>
            <person name="Delehaunty K."/>
            <person name="Do C.B."/>
            <person name="Ebling H."/>
            <person name="Edwards K."/>
            <person name="Eickbush T."/>
            <person name="Evans J.D."/>
            <person name="Filipski A."/>
            <person name="Findeiss S."/>
            <person name="Freyhult E."/>
            <person name="Fulton L."/>
            <person name="Fulton R."/>
            <person name="Garcia A.C."/>
            <person name="Gardiner A."/>
            <person name="Garfield D.A."/>
            <person name="Garvin B.E."/>
            <person name="Gibson G."/>
            <person name="Gilbert D."/>
            <person name="Gnerre S."/>
            <person name="Godfrey J."/>
            <person name="Good R."/>
            <person name="Gotea V."/>
            <person name="Gravely B."/>
            <person name="Greenberg A.J."/>
            <person name="Griffiths-Jones S."/>
            <person name="Gross S."/>
            <person name="Guigo R."/>
            <person name="Gustafson E.A."/>
            <person name="Haerty W."/>
            <person name="Hahn M.W."/>
            <person name="Halligan D.L."/>
            <person name="Halpern A.L."/>
            <person name="Halter G.M."/>
            <person name="Han M.V."/>
            <person name="Heger A."/>
            <person name="Hillier L."/>
            <person name="Hinrichs A.S."/>
            <person name="Holmes I."/>
            <person name="Hoskins R.A."/>
            <person name="Hubisz M.J."/>
            <person name="Hultmark D."/>
            <person name="Huntley M.A."/>
            <person name="Jaffe D.B."/>
            <person name="Jagadeeshan S."/>
            <person name="Jeck W.R."/>
            <person name="Johnson J."/>
            <person name="Jones C.D."/>
            <person name="Jordan W.C."/>
            <person name="Karpen G.H."/>
            <person name="Kataoka E."/>
            <person name="Keightley P.D."/>
            <person name="Kheradpour P."/>
            <person name="Kirkness E.F."/>
            <person name="Koerich L.B."/>
            <person name="Kristiansen K."/>
            <person name="Kudrna D."/>
            <person name="Kulathinal R.J."/>
            <person name="Kumar S."/>
            <person name="Kwok R."/>
            <person name="Lander E."/>
            <person name="Langley C.H."/>
            <person name="Lapoint R."/>
            <person name="Lazzaro B.P."/>
            <person name="Lee S.J."/>
            <person name="Levesque L."/>
            <person name="Li R."/>
            <person name="Lin C.F."/>
            <person name="Lin M.F."/>
            <person name="Lindblad-Toh K."/>
            <person name="Llopart A."/>
            <person name="Long M."/>
            <person name="Low L."/>
            <person name="Lozovsky E."/>
            <person name="Lu J."/>
            <person name="Luo M."/>
            <person name="Machado C.A."/>
            <person name="Makalowski W."/>
            <person name="Marzo M."/>
            <person name="Matsuda M."/>
            <person name="Matzkin L."/>
            <person name="McAllister B."/>
            <person name="McBride C.S."/>
            <person name="McKernan B."/>
            <person name="McKernan K."/>
            <person name="Mendez-Lago M."/>
            <person name="Minx P."/>
            <person name="Mollenhauer M.U."/>
            <person name="Montooth K."/>
            <person name="Mount S.M."/>
            <person name="Mu X."/>
            <person name="Myers E."/>
            <person name="Negre B."/>
            <person name="Newfeld S."/>
            <person name="Nielsen R."/>
            <person name="Noor M.A."/>
            <person name="O'Grady P."/>
            <person name="Pachter L."/>
            <person name="Papaceit M."/>
            <person name="Parisi M.J."/>
            <person name="Parisi M."/>
            <person name="Parts L."/>
            <person name="Pedersen J.S."/>
            <person name="Pesole G."/>
            <person name="Phillippy A.M."/>
            <person name="Ponting C.P."/>
            <person name="Pop M."/>
            <person name="Porcelli D."/>
            <person name="Powell J.R."/>
            <person name="Prohaska S."/>
            <person name="Pruitt K."/>
            <person name="Puig M."/>
            <person name="Quesneville H."/>
            <person name="Ram K.R."/>
            <person name="Rand D."/>
            <person name="Rasmussen M.D."/>
            <person name="Reed L.K."/>
            <person name="Reenan R."/>
            <person name="Reily A."/>
            <person name="Remington K.A."/>
            <person name="Rieger T.T."/>
            <person name="Ritchie M.G."/>
            <person name="Robin C."/>
            <person name="Rogers Y.H."/>
            <person name="Rohde C."/>
            <person name="Rozas J."/>
            <person name="Rubenfield M.J."/>
            <person name="Ruiz A."/>
            <person name="Russo S."/>
            <person name="Salzberg S.L."/>
            <person name="Sanchez-Gracia A."/>
            <person name="Saranga D.J."/>
            <person name="Sato H."/>
            <person name="Schaeffer S.W."/>
            <person name="Schatz M.C."/>
            <person name="Schlenke T."/>
            <person name="Schwartz R."/>
            <person name="Segarra C."/>
            <person name="Singh R.S."/>
            <person name="Sirot L."/>
            <person name="Sirota M."/>
            <person name="Sisneros N.B."/>
            <person name="Smith C.D."/>
            <person name="Smith T.F."/>
            <person name="Spieth J."/>
            <person name="Stage D.E."/>
            <person name="Stark A."/>
            <person name="Stephan W."/>
            <person name="Strausberg R.L."/>
            <person name="Strempel S."/>
            <person name="Sturgill D."/>
            <person name="Sutton G."/>
            <person name="Sutton G.G."/>
            <person name="Tao W."/>
            <person name="Teichmann S."/>
            <person name="Tobari Y.N."/>
            <person name="Tomimura Y."/>
            <person name="Tsolas J.M."/>
            <person name="Valente V.L."/>
            <person name="Venter E."/>
            <person name="Venter J.C."/>
            <person name="Vicario S."/>
            <person name="Vieira F.G."/>
            <person name="Vilella A.J."/>
            <person name="Villasante A."/>
            <person name="Walenz B."/>
            <person name="Wang J."/>
            <person name="Wasserman M."/>
            <person name="Watts T."/>
            <person name="Wilson D."/>
            <person name="Wilson R.K."/>
            <person name="Wing R.A."/>
            <person name="Wolfner M.F."/>
            <person name="Wong A."/>
            <person name="Wong G.K."/>
            <person name="Wu C.I."/>
            <person name="Wu G."/>
            <person name="Yamamoto D."/>
            <person name="Yang H.P."/>
            <person name="Yang S.P."/>
            <person name="Yorke J.A."/>
            <person name="Yoshida K."/>
            <person name="Zdobnov E."/>
            <person name="Zhang P."/>
            <person name="Zhang Y."/>
            <person name="Zimin A.V."/>
            <person name="Baldwin J."/>
            <person name="Abdouelleil A."/>
            <person name="Abdulkadir J."/>
            <person name="Abebe A."/>
            <person name="Abera B."/>
            <person name="Abreu J."/>
            <person name="Acer S.C."/>
            <person name="Aftuck L."/>
            <person name="Alexander A."/>
            <person name="An P."/>
            <person name="Anderson E."/>
            <person name="Anderson S."/>
            <person name="Arachi H."/>
            <person name="Azer M."/>
            <person name="Bachantsang P."/>
            <person name="Barry A."/>
            <person name="Bayul T."/>
            <person name="Berlin A."/>
            <person name="Bessette D."/>
            <person name="Bloom T."/>
            <person name="Blye J."/>
            <person name="Boguslavskiy L."/>
            <person name="Bonnet C."/>
            <person name="Boukhgalter B."/>
            <person name="Bourzgui I."/>
            <person name="Brown A."/>
            <person name="Cahill P."/>
            <person name="Channer S."/>
            <person name="Cheshatsang Y."/>
            <person name="Chuda L."/>
            <person name="Citroen M."/>
            <person name="Collymore A."/>
            <person name="Cooke P."/>
            <person name="Costello M."/>
            <person name="D'Aco K."/>
            <person name="Daza R."/>
            <person name="De Haan G."/>
            <person name="DeGray S."/>
            <person name="DeMaso C."/>
            <person name="Dhargay N."/>
            <person name="Dooley K."/>
            <person name="Dooley E."/>
            <person name="Doricent M."/>
            <person name="Dorje P."/>
            <person name="Dorjee K."/>
            <person name="Dupes A."/>
            <person name="Elong R."/>
            <person name="Falk J."/>
            <person name="Farina A."/>
            <person name="Faro S."/>
            <person name="Ferguson D."/>
            <person name="Fisher S."/>
            <person name="Foley C.D."/>
            <person name="Franke A."/>
            <person name="Friedrich D."/>
            <person name="Gadbois L."/>
            <person name="Gearin G."/>
            <person name="Gearin C.R."/>
            <person name="Giannoukos G."/>
            <person name="Goode T."/>
            <person name="Graham J."/>
            <person name="Grandbois E."/>
            <person name="Grewal S."/>
            <person name="Gyaltsen K."/>
            <person name="Hafez N."/>
            <person name="Hagos B."/>
            <person name="Hall J."/>
            <person name="Henson C."/>
            <person name="Hollinger A."/>
            <person name="Honan T."/>
            <person name="Huard M.D."/>
            <person name="Hughes L."/>
            <person name="Hurhula B."/>
            <person name="Husby M.E."/>
            <person name="Kamat A."/>
            <person name="Kanga B."/>
            <person name="Kashin S."/>
            <person name="Khazanovich D."/>
            <person name="Kisner P."/>
            <person name="Lance K."/>
            <person name="Lara M."/>
            <person name="Lee W."/>
            <person name="Lennon N."/>
            <person name="Letendre F."/>
            <person name="LeVine R."/>
            <person name="Lipovsky A."/>
            <person name="Liu X."/>
            <person name="Liu J."/>
            <person name="Liu S."/>
            <person name="Lokyitsang T."/>
            <person name="Lokyitsang Y."/>
            <person name="Lubonja R."/>
            <person name="Lui A."/>
            <person name="MacDonald P."/>
            <person name="Magnisalis V."/>
            <person name="Maru K."/>
            <person name="Matthews C."/>
            <person name="McCusker W."/>
            <person name="McDonough S."/>
            <person name="Mehta T."/>
            <person name="Meldrim J."/>
            <person name="Meneus L."/>
            <person name="Mihai O."/>
            <person name="Mihalev A."/>
            <person name="Mihova T."/>
            <person name="Mittelman R."/>
            <person name="Mlenga V."/>
            <person name="Montmayeur A."/>
            <person name="Mulrain L."/>
            <person name="Navidi A."/>
            <person name="Naylor J."/>
            <person name="Negash T."/>
            <person name="Nguyen T."/>
            <person name="Nguyen N."/>
            <person name="Nicol R."/>
            <person name="Norbu C."/>
            <person name="Norbu N."/>
            <person name="Novod N."/>
            <person name="O'Neill B."/>
            <person name="Osman S."/>
            <person name="Markiewicz E."/>
            <person name="Oyono O.L."/>
            <person name="Patti C."/>
            <person name="Phunkhang P."/>
            <person name="Pierre F."/>
            <person name="Priest M."/>
            <person name="Raghuraman S."/>
            <person name="Rege F."/>
            <person name="Reyes R."/>
            <person name="Rise C."/>
            <person name="Rogov P."/>
            <person name="Ross K."/>
            <person name="Ryan E."/>
            <person name="Settipalli S."/>
            <person name="Shea T."/>
            <person name="Sherpa N."/>
            <person name="Shi L."/>
            <person name="Shih D."/>
            <person name="Sparrow T."/>
            <person name="Spaulding J."/>
            <person name="Stalker J."/>
            <person name="Stange-Thomann N."/>
            <person name="Stavropoulos S."/>
            <person name="Stone C."/>
            <person name="Strader C."/>
            <person name="Tesfaye S."/>
            <person name="Thomson T."/>
            <person name="Thoulutsang Y."/>
            <person name="Thoulutsang D."/>
            <person name="Topham K."/>
            <person name="Topping I."/>
            <person name="Tsamla T."/>
            <person name="Vassiliev H."/>
            <person name="Vo A."/>
            <person name="Wangchuk T."/>
            <person name="Wangdi T."/>
            <person name="Weiand M."/>
            <person name="Wilkinson J."/>
            <person name="Wilson A."/>
            <person name="Yadav S."/>
            <person name="Young G."/>
            <person name="Yu Q."/>
            <person name="Zembek L."/>
            <person name="Zhong D."/>
            <person name="Zimmer A."/>
            <person name="Zwirko Z."/>
            <person name="Jaffe D.B."/>
            <person name="Alvarez P."/>
            <person name="Brockman W."/>
            <person name="Butler J."/>
            <person name="Chin C."/>
            <person name="Gnerre S."/>
            <person name="Grabherr M."/>
            <person name="Kleber M."/>
            <person name="Mauceli E."/>
            <person name="MacCallum I."/>
        </authorList>
    </citation>
    <scope>NUCLEOTIDE SEQUENCE [LARGE SCALE GENOMIC DNA]</scope>
    <source>
        <strain evidence="5">Tucson 14030-0811.24</strain>
    </source>
</reference>
<dbReference type="GO" id="GO:0016460">
    <property type="term" value="C:myosin II complex"/>
    <property type="evidence" value="ECO:0007669"/>
    <property type="project" value="TreeGrafter"/>
</dbReference>
<gene>
    <name evidence="4" type="primary">Dwil\GK21975</name>
    <name evidence="4" type="ORF">Dwil_GK21975</name>
</gene>
<dbReference type="FunFam" id="1.10.238.10:FF:000178">
    <property type="entry name" value="Calmodulin-2 A"/>
    <property type="match status" value="1"/>
</dbReference>
<dbReference type="CDD" id="cd00051">
    <property type="entry name" value="EFh"/>
    <property type="match status" value="2"/>
</dbReference>
<dbReference type="AlphaFoldDB" id="B4MR09"/>
<protein>
    <submittedName>
        <fullName evidence="4">GK21975</fullName>
    </submittedName>
</protein>
<dbReference type="FunCoup" id="B4MR09">
    <property type="interactions" value="68"/>
</dbReference>
<feature type="domain" description="EF-hand" evidence="3">
    <location>
        <begin position="80"/>
        <end position="115"/>
    </location>
</feature>
<dbReference type="GO" id="GO:0005509">
    <property type="term" value="F:calcium ion binding"/>
    <property type="evidence" value="ECO:0007669"/>
    <property type="project" value="InterPro"/>
</dbReference>
<name>B4MR09_DROWI</name>
<dbReference type="InterPro" id="IPR011992">
    <property type="entry name" value="EF-hand-dom_pair"/>
</dbReference>
<dbReference type="STRING" id="7260.B4MR09"/>
<evidence type="ECO:0000313" key="5">
    <source>
        <dbReference type="Proteomes" id="UP000007798"/>
    </source>
</evidence>
<proteinExistence type="predicted"/>
<evidence type="ECO:0000259" key="3">
    <source>
        <dbReference type="PROSITE" id="PS50222"/>
    </source>
</evidence>
<evidence type="ECO:0000256" key="2">
    <source>
        <dbReference type="ARBA" id="ARBA00022837"/>
    </source>
</evidence>
<evidence type="ECO:0000256" key="1">
    <source>
        <dbReference type="ARBA" id="ARBA00022737"/>
    </source>
</evidence>
<dbReference type="Gene3D" id="1.10.238.10">
    <property type="entry name" value="EF-hand"/>
    <property type="match status" value="3"/>
</dbReference>
<keyword evidence="5" id="KW-1185">Reference proteome</keyword>
<dbReference type="InterPro" id="IPR002048">
    <property type="entry name" value="EF_hand_dom"/>
</dbReference>
<accession>B4MR09</accession>
<dbReference type="InterPro" id="IPR018247">
    <property type="entry name" value="EF_Hand_1_Ca_BS"/>
</dbReference>